<protein>
    <submittedName>
        <fullName evidence="1">Uncharacterized protein</fullName>
    </submittedName>
</protein>
<organism evidence="1 2">
    <name type="scientific">Penicillium bovifimosum</name>
    <dbReference type="NCBI Taxonomy" id="126998"/>
    <lineage>
        <taxon>Eukaryota</taxon>
        <taxon>Fungi</taxon>
        <taxon>Dikarya</taxon>
        <taxon>Ascomycota</taxon>
        <taxon>Pezizomycotina</taxon>
        <taxon>Eurotiomycetes</taxon>
        <taxon>Eurotiomycetidae</taxon>
        <taxon>Eurotiales</taxon>
        <taxon>Aspergillaceae</taxon>
        <taxon>Penicillium</taxon>
    </lineage>
</organism>
<name>A0A9W9GJF5_9EURO</name>
<gene>
    <name evidence="1" type="ORF">N7515_009509</name>
</gene>
<dbReference type="EMBL" id="JAPQKL010000007">
    <property type="protein sequence ID" value="KAJ5121548.1"/>
    <property type="molecule type" value="Genomic_DNA"/>
</dbReference>
<comment type="caution">
    <text evidence="1">The sequence shown here is derived from an EMBL/GenBank/DDBJ whole genome shotgun (WGS) entry which is preliminary data.</text>
</comment>
<reference evidence="1" key="1">
    <citation type="submission" date="2022-11" db="EMBL/GenBank/DDBJ databases">
        <authorList>
            <person name="Petersen C."/>
        </authorList>
    </citation>
    <scope>NUCLEOTIDE SEQUENCE</scope>
    <source>
        <strain evidence="1">IBT 22155</strain>
    </source>
</reference>
<dbReference type="AlphaFoldDB" id="A0A9W9GJF5"/>
<dbReference type="GeneID" id="81409423"/>
<keyword evidence="2" id="KW-1185">Reference proteome</keyword>
<dbReference type="RefSeq" id="XP_056518052.1">
    <property type="nucleotide sequence ID" value="XM_056670253.1"/>
</dbReference>
<proteinExistence type="predicted"/>
<evidence type="ECO:0000313" key="2">
    <source>
        <dbReference type="Proteomes" id="UP001149079"/>
    </source>
</evidence>
<dbReference type="OrthoDB" id="3596768at2759"/>
<evidence type="ECO:0000313" key="1">
    <source>
        <dbReference type="EMBL" id="KAJ5121548.1"/>
    </source>
</evidence>
<dbReference type="Proteomes" id="UP001149079">
    <property type="component" value="Unassembled WGS sequence"/>
</dbReference>
<reference evidence="1" key="2">
    <citation type="journal article" date="2023" name="IMA Fungus">
        <title>Comparative genomic study of the Penicillium genus elucidates a diverse pangenome and 15 lateral gene transfer events.</title>
        <authorList>
            <person name="Petersen C."/>
            <person name="Sorensen T."/>
            <person name="Nielsen M.R."/>
            <person name="Sondergaard T.E."/>
            <person name="Sorensen J.L."/>
            <person name="Fitzpatrick D.A."/>
            <person name="Frisvad J.C."/>
            <person name="Nielsen K.L."/>
        </authorList>
    </citation>
    <scope>NUCLEOTIDE SEQUENCE</scope>
    <source>
        <strain evidence="1">IBT 22155</strain>
    </source>
</reference>
<sequence length="121" mass="13239">MATGEIAGGFPMSPMAASVAGSTSQGTTLQVPEALVDGVDLETWGSINKYDKLSSPTQEQTTGNIVYLTLLWKGERCVGRDLWNAFTHQFDDWDEEQWGNTTNQVQKLLELVQQASRGGVM</sequence>
<accession>A0A9W9GJF5</accession>